<keyword evidence="4" id="KW-0411">Iron-sulfur</keyword>
<dbReference type="NCBIfam" id="TIGR03192">
    <property type="entry name" value="benz_CoA_bzdQ"/>
    <property type="match status" value="1"/>
</dbReference>
<reference evidence="6" key="1">
    <citation type="submission" date="2018-01" db="EMBL/GenBank/DDBJ databases">
        <authorList>
            <person name="Regsiter A."/>
            <person name="William W."/>
        </authorList>
    </citation>
    <scope>NUCLEOTIDE SEQUENCE</scope>
    <source>
        <strain evidence="6">TRIP AH-1</strain>
    </source>
</reference>
<dbReference type="InterPro" id="IPR043129">
    <property type="entry name" value="ATPase_NBD"/>
</dbReference>
<comment type="cofactor">
    <cofactor evidence="1">
        <name>[4Fe-4S] cluster</name>
        <dbReference type="ChEBI" id="CHEBI:49883"/>
    </cofactor>
</comment>
<dbReference type="EC" id="1.3.7.8" evidence="6"/>
<dbReference type="Pfam" id="PF01869">
    <property type="entry name" value="BcrAD_BadFG"/>
    <property type="match status" value="1"/>
</dbReference>
<keyword evidence="2" id="KW-0479">Metal-binding</keyword>
<sequence length="292" mass="32006">MAEEEKKEFWRWTETNWANKDIDWRKGKTITGGVDVGSVSSQAVIMVDGQLYASANTRTGYNSPQSAVNVMNWALEATDGMKLEDIKFTVGTGYGRVKVPFSNKAITEIACHARGANYMYGPSVRTVMDMGGQDLKAIRTDDKGKVLNFLMNEKCAAGTGRGMEVIADLLQVPIVEVGERSFDVDKEPPPVSTTCVLFAKAEMLGLLKKGYSVNQALAAYCSAMSYRVFTMIREVDVVEDFVITGGIAKNRGIVERLEGHLGLKSLKTEVDYQLAGAIGAALFGRVLYEKQK</sequence>
<dbReference type="GO" id="GO:0051536">
    <property type="term" value="F:iron-sulfur cluster binding"/>
    <property type="evidence" value="ECO:0007669"/>
    <property type="project" value="UniProtKB-KW"/>
</dbReference>
<dbReference type="InterPro" id="IPR008275">
    <property type="entry name" value="CoA_E_activase_dom"/>
</dbReference>
<evidence type="ECO:0000256" key="2">
    <source>
        <dbReference type="ARBA" id="ARBA00022723"/>
    </source>
</evidence>
<feature type="domain" description="ATPase BadF/BadG/BcrA/BcrD type" evidence="5">
    <location>
        <begin position="33"/>
        <end position="284"/>
    </location>
</feature>
<dbReference type="AlphaFoldDB" id="A0A445MVV9"/>
<evidence type="ECO:0000313" key="6">
    <source>
        <dbReference type="EMBL" id="SPD73606.1"/>
    </source>
</evidence>
<dbReference type="InterPro" id="IPR002731">
    <property type="entry name" value="ATPase_BadF"/>
</dbReference>
<dbReference type="PANTHER" id="PTHR32329">
    <property type="entry name" value="BIFUNCTIONAL PROTEIN [INCLUDES 2-HYDROXYACYL-COA DEHYDRATASE (N-TER) AND ITS ACTIVATOR DOMAIN (C_TERM)-RELATED"/>
    <property type="match status" value="1"/>
</dbReference>
<dbReference type="GO" id="GO:0018522">
    <property type="term" value="F:benzoyl-CoA reductase activity"/>
    <property type="evidence" value="ECO:0007669"/>
    <property type="project" value="UniProtKB-EC"/>
</dbReference>
<accession>A0A445MVV9</accession>
<gene>
    <name evidence="6" type="primary">bzdQ</name>
    <name evidence="6" type="ORF">PITCH_A1910012</name>
</gene>
<dbReference type="InterPro" id="IPR017605">
    <property type="entry name" value="Benzoyl-CoA_Rdtase_bzd_qsu"/>
</dbReference>
<evidence type="ECO:0000256" key="4">
    <source>
        <dbReference type="ARBA" id="ARBA00023014"/>
    </source>
</evidence>
<keyword evidence="6" id="KW-0560">Oxidoreductase</keyword>
<dbReference type="Gene3D" id="3.30.420.40">
    <property type="match status" value="2"/>
</dbReference>
<dbReference type="CDD" id="cd24106">
    <property type="entry name" value="ASKHA_NBD_benz_CoA_BzdQ"/>
    <property type="match status" value="1"/>
</dbReference>
<dbReference type="SUPFAM" id="SSF53067">
    <property type="entry name" value="Actin-like ATPase domain"/>
    <property type="match status" value="1"/>
</dbReference>
<evidence type="ECO:0000256" key="1">
    <source>
        <dbReference type="ARBA" id="ARBA00001966"/>
    </source>
</evidence>
<name>A0A445MVV9_9BACT</name>
<organism evidence="6">
    <name type="scientific">uncultured Desulfobacterium sp</name>
    <dbReference type="NCBI Taxonomy" id="201089"/>
    <lineage>
        <taxon>Bacteria</taxon>
        <taxon>Pseudomonadati</taxon>
        <taxon>Thermodesulfobacteriota</taxon>
        <taxon>Desulfobacteria</taxon>
        <taxon>Desulfobacterales</taxon>
        <taxon>Desulfobacteriaceae</taxon>
        <taxon>Desulfobacterium</taxon>
        <taxon>environmental samples</taxon>
    </lineage>
</organism>
<dbReference type="GO" id="GO:0046872">
    <property type="term" value="F:metal ion binding"/>
    <property type="evidence" value="ECO:0007669"/>
    <property type="project" value="UniProtKB-KW"/>
</dbReference>
<dbReference type="EMBL" id="OJIN01000103">
    <property type="protein sequence ID" value="SPD73606.1"/>
    <property type="molecule type" value="Genomic_DNA"/>
</dbReference>
<dbReference type="PANTHER" id="PTHR32329:SF2">
    <property type="entry name" value="BIFUNCTIONAL PROTEIN [INCLUDES 2-HYDROXYACYL-COA DEHYDRATASE (N-TER) AND ITS ACTIVATOR DOMAIN (C_TERM)"/>
    <property type="match status" value="1"/>
</dbReference>
<dbReference type="NCBIfam" id="TIGR00241">
    <property type="entry name" value="CoA_E_activ"/>
    <property type="match status" value="1"/>
</dbReference>
<evidence type="ECO:0000259" key="5">
    <source>
        <dbReference type="Pfam" id="PF01869"/>
    </source>
</evidence>
<protein>
    <submittedName>
        <fullName evidence="6">Benzoyl-CoA reductase, bzd-type, Q subunit</fullName>
        <ecNumber evidence="6">1.3.7.8</ecNumber>
    </submittedName>
</protein>
<dbReference type="InterPro" id="IPR051805">
    <property type="entry name" value="Dehydratase_Activator_Redct"/>
</dbReference>
<keyword evidence="3" id="KW-0408">Iron</keyword>
<proteinExistence type="predicted"/>
<evidence type="ECO:0000256" key="3">
    <source>
        <dbReference type="ARBA" id="ARBA00023004"/>
    </source>
</evidence>